<dbReference type="Proteomes" id="UP000179588">
    <property type="component" value="Unassembled WGS sequence"/>
</dbReference>
<dbReference type="PANTHER" id="PTHR33420:SF26">
    <property type="entry name" value="FIMBRIAL SUBUNIT"/>
    <property type="match status" value="1"/>
</dbReference>
<dbReference type="InterPro" id="IPR008966">
    <property type="entry name" value="Adhesion_dom_sf"/>
</dbReference>
<dbReference type="InterPro" id="IPR036937">
    <property type="entry name" value="Adhesion_dom_fimbrial_sf"/>
</dbReference>
<dbReference type="SUPFAM" id="SSF49401">
    <property type="entry name" value="Bacterial adhesins"/>
    <property type="match status" value="1"/>
</dbReference>
<dbReference type="GO" id="GO:0043709">
    <property type="term" value="P:cell adhesion involved in single-species biofilm formation"/>
    <property type="evidence" value="ECO:0007669"/>
    <property type="project" value="TreeGrafter"/>
</dbReference>
<comment type="caution">
    <text evidence="2">The sequence shown here is derived from an EMBL/GenBank/DDBJ whole genome shotgun (WGS) entry which is preliminary data.</text>
</comment>
<evidence type="ECO:0000313" key="2">
    <source>
        <dbReference type="EMBL" id="OHT24893.1"/>
    </source>
</evidence>
<name>A0A1S1HU76_PROST</name>
<gene>
    <name evidence="2" type="ORF">A3Q29_16765</name>
</gene>
<keyword evidence="3" id="KW-1185">Reference proteome</keyword>
<reference evidence="2 3" key="1">
    <citation type="submission" date="2016-03" db="EMBL/GenBank/DDBJ databases">
        <title>Genome sequence of Providencia stuartii strain, isolated from the salivary glands of larval Lucilia sericata.</title>
        <authorList>
            <person name="Yuan Y."/>
            <person name="Zhang Y."/>
            <person name="Fu S."/>
            <person name="Crippen T.L."/>
            <person name="Visi D."/>
            <person name="Benbow M.E."/>
            <person name="Allen M."/>
            <person name="Tomberlin J.K."/>
            <person name="Sze S.-H."/>
            <person name="Tarone A.M."/>
        </authorList>
    </citation>
    <scope>NUCLEOTIDE SEQUENCE [LARGE SCALE GENOMIC DNA]</scope>
    <source>
        <strain evidence="2 3">Crippen</strain>
    </source>
</reference>
<dbReference type="RefSeq" id="WP_070926399.1">
    <property type="nucleotide sequence ID" value="NZ_VAUD01000016.1"/>
</dbReference>
<dbReference type="Gene3D" id="2.60.40.1090">
    <property type="entry name" value="Fimbrial-type adhesion domain"/>
    <property type="match status" value="1"/>
</dbReference>
<accession>A0A1S1HU76</accession>
<dbReference type="AlphaFoldDB" id="A0A1S1HU76"/>
<sequence length="183" mass="19706">MKALSSYYLSIGIGFLFFVISGSYAPTSYASGDVYVHGTLIAEPCTLMPGDEEIEVDFDTIVDKYLYINTRTHPEPFSIHLIDCEVGIGEGVRVGFIGTEHATLPGLLALDADSVATRVGVGILDSAGKLIPINSETPLYLLENGSNTLNFQGYVEAELDAIKNKTIGLGTFKATAVFILNYE</sequence>
<dbReference type="InterPro" id="IPR000259">
    <property type="entry name" value="Adhesion_dom_fimbrial"/>
</dbReference>
<evidence type="ECO:0000259" key="1">
    <source>
        <dbReference type="Pfam" id="PF00419"/>
    </source>
</evidence>
<dbReference type="EMBL" id="LVIE01000101">
    <property type="protein sequence ID" value="OHT24893.1"/>
    <property type="molecule type" value="Genomic_DNA"/>
</dbReference>
<feature type="domain" description="Fimbrial-type adhesion" evidence="1">
    <location>
        <begin position="36"/>
        <end position="182"/>
    </location>
</feature>
<dbReference type="GO" id="GO:0009289">
    <property type="term" value="C:pilus"/>
    <property type="evidence" value="ECO:0007669"/>
    <property type="project" value="InterPro"/>
</dbReference>
<protein>
    <recommendedName>
        <fullName evidence="1">Fimbrial-type adhesion domain-containing protein</fullName>
    </recommendedName>
</protein>
<dbReference type="PANTHER" id="PTHR33420">
    <property type="entry name" value="FIMBRIAL SUBUNIT ELFA-RELATED"/>
    <property type="match status" value="1"/>
</dbReference>
<evidence type="ECO:0000313" key="3">
    <source>
        <dbReference type="Proteomes" id="UP000179588"/>
    </source>
</evidence>
<proteinExistence type="predicted"/>
<organism evidence="2 3">
    <name type="scientific">Providencia stuartii</name>
    <dbReference type="NCBI Taxonomy" id="588"/>
    <lineage>
        <taxon>Bacteria</taxon>
        <taxon>Pseudomonadati</taxon>
        <taxon>Pseudomonadota</taxon>
        <taxon>Gammaproteobacteria</taxon>
        <taxon>Enterobacterales</taxon>
        <taxon>Morganellaceae</taxon>
        <taxon>Providencia</taxon>
    </lineage>
</organism>
<dbReference type="InterPro" id="IPR050263">
    <property type="entry name" value="Bact_Fimbrial_Adh_Pro"/>
</dbReference>
<dbReference type="Pfam" id="PF00419">
    <property type="entry name" value="Fimbrial"/>
    <property type="match status" value="1"/>
</dbReference>
<dbReference type="OrthoDB" id="6462343at2"/>